<dbReference type="SUPFAM" id="SSF51445">
    <property type="entry name" value="(Trans)glycosidases"/>
    <property type="match status" value="1"/>
</dbReference>
<proteinExistence type="predicted"/>
<evidence type="ECO:0008006" key="4">
    <source>
        <dbReference type="Google" id="ProtNLM"/>
    </source>
</evidence>
<evidence type="ECO:0000256" key="1">
    <source>
        <dbReference type="SAM" id="MobiDB-lite"/>
    </source>
</evidence>
<dbReference type="InterPro" id="IPR017853">
    <property type="entry name" value="GH"/>
</dbReference>
<name>A0ABP6UEN2_9ACTN</name>
<organism evidence="2 3">
    <name type="scientific">Streptomyces prasinosporus</name>
    <dbReference type="NCBI Taxonomy" id="68256"/>
    <lineage>
        <taxon>Bacteria</taxon>
        <taxon>Bacillati</taxon>
        <taxon>Actinomycetota</taxon>
        <taxon>Actinomycetes</taxon>
        <taxon>Kitasatosporales</taxon>
        <taxon>Streptomycetaceae</taxon>
        <taxon>Streptomyces</taxon>
        <taxon>Streptomyces albogriseolus group</taxon>
    </lineage>
</organism>
<evidence type="ECO:0000313" key="2">
    <source>
        <dbReference type="EMBL" id="GAA3505092.1"/>
    </source>
</evidence>
<dbReference type="Gene3D" id="3.20.20.80">
    <property type="entry name" value="Glycosidases"/>
    <property type="match status" value="1"/>
</dbReference>
<gene>
    <name evidence="2" type="ORF">GCM10019016_122050</name>
</gene>
<dbReference type="Proteomes" id="UP001501455">
    <property type="component" value="Unassembled WGS sequence"/>
</dbReference>
<reference evidence="3" key="1">
    <citation type="journal article" date="2019" name="Int. J. Syst. Evol. Microbiol.">
        <title>The Global Catalogue of Microorganisms (GCM) 10K type strain sequencing project: providing services to taxonomists for standard genome sequencing and annotation.</title>
        <authorList>
            <consortium name="The Broad Institute Genomics Platform"/>
            <consortium name="The Broad Institute Genome Sequencing Center for Infectious Disease"/>
            <person name="Wu L."/>
            <person name="Ma J."/>
        </authorList>
    </citation>
    <scope>NUCLEOTIDE SEQUENCE [LARGE SCALE GENOMIC DNA]</scope>
    <source>
        <strain evidence="3">JCM 4816</strain>
    </source>
</reference>
<feature type="region of interest" description="Disordered" evidence="1">
    <location>
        <begin position="38"/>
        <end position="80"/>
    </location>
</feature>
<comment type="caution">
    <text evidence="2">The sequence shown here is derived from an EMBL/GenBank/DDBJ whole genome shotgun (WGS) entry which is preliminary data.</text>
</comment>
<evidence type="ECO:0000313" key="3">
    <source>
        <dbReference type="Proteomes" id="UP001501455"/>
    </source>
</evidence>
<dbReference type="EMBL" id="BAAAXF010000082">
    <property type="protein sequence ID" value="GAA3505092.1"/>
    <property type="molecule type" value="Genomic_DNA"/>
</dbReference>
<keyword evidence="3" id="KW-1185">Reference proteome</keyword>
<accession>A0ABP6UEN2</accession>
<protein>
    <recommendedName>
        <fullName evidence="4">Glycoside hydrolase family 2 catalytic domain-containing protein</fullName>
    </recommendedName>
</protein>
<feature type="compositionally biased region" description="Pro residues" evidence="1">
    <location>
        <begin position="71"/>
        <end position="80"/>
    </location>
</feature>
<sequence length="80" mass="8824">MKEMIDEHISSPSIVMWVTFNEGWGQYDVGRIAAQAKSWDPSPAGQQPVRDSTWAPTGGTGDIMDEHGYPEPRPAAPARR</sequence>